<dbReference type="AlphaFoldDB" id="A0AAU2HE44"/>
<dbReference type="PANTHER" id="PTHR33744:SF1">
    <property type="entry name" value="DNA-BINDING TRANSCRIPTIONAL ACTIVATOR ADER"/>
    <property type="match status" value="1"/>
</dbReference>
<dbReference type="InterPro" id="IPR042070">
    <property type="entry name" value="PucR_C-HTH_sf"/>
</dbReference>
<dbReference type="InterPro" id="IPR051448">
    <property type="entry name" value="CdaR-like_regulators"/>
</dbReference>
<dbReference type="PANTHER" id="PTHR33744">
    <property type="entry name" value="CARBOHYDRATE DIACID REGULATOR"/>
    <property type="match status" value="1"/>
</dbReference>
<feature type="domain" description="PucR C-terminal helix-turn-helix" evidence="1">
    <location>
        <begin position="278"/>
        <end position="332"/>
    </location>
</feature>
<dbReference type="Gene3D" id="1.10.10.2840">
    <property type="entry name" value="PucR C-terminal helix-turn-helix domain"/>
    <property type="match status" value="1"/>
</dbReference>
<evidence type="ECO:0000259" key="1">
    <source>
        <dbReference type="Pfam" id="PF13556"/>
    </source>
</evidence>
<gene>
    <name evidence="2" type="ORF">OHV25_40320</name>
</gene>
<dbReference type="EMBL" id="CP108254">
    <property type="protein sequence ID" value="WTU45846.1"/>
    <property type="molecule type" value="Genomic_DNA"/>
</dbReference>
<keyword evidence="2" id="KW-0614">Plasmid</keyword>
<proteinExistence type="predicted"/>
<geneLocation type="plasmid" evidence="2">
    <name>unnamed1</name>
</geneLocation>
<name>A0AAU2HE44_9ACTN</name>
<accession>A0AAU2HE44</accession>
<organism evidence="2">
    <name type="scientific">Streptomyces sp. NBC_00060</name>
    <dbReference type="NCBI Taxonomy" id="2975636"/>
    <lineage>
        <taxon>Bacteria</taxon>
        <taxon>Bacillati</taxon>
        <taxon>Actinomycetota</taxon>
        <taxon>Actinomycetes</taxon>
        <taxon>Kitasatosporales</taxon>
        <taxon>Streptomycetaceae</taxon>
        <taxon>Streptomyces</taxon>
    </lineage>
</organism>
<evidence type="ECO:0000313" key="2">
    <source>
        <dbReference type="EMBL" id="WTU45846.1"/>
    </source>
</evidence>
<dbReference type="Pfam" id="PF13556">
    <property type="entry name" value="HTH_30"/>
    <property type="match status" value="1"/>
</dbReference>
<sequence>MDSPLPQPARAGSQTFLRALASLLEEALEILERQGLVVFTQTPAPSAADLRALTEYALSIVMRTLTVPQGAAGAADGDRASRDVVPVAPRPTDGLPEFPFPRQHTTAQAVHARQQLFDAFVGEVALPSGVLEDLAVSAGWPALPQRIQPVVLAPGVTLPCLPSSQHILVGTASQEPCLLLLDPTPQKSAALRAALGTHTAAVGLAVGVAEAGASLRWARRLVHFHVARNGQLGGPLCVEDHLSTLMLLQDEVLSQAHAAHWLRPLTDLPAQRGERLGDTLQAWLDGGGATEAAKLLGVHPQTIRYRLRQIDKLFGAQLRDPRSRLELKLALRSRTLMASRPARSLDRTARTS</sequence>
<dbReference type="InterPro" id="IPR025736">
    <property type="entry name" value="PucR_C-HTH_dom"/>
</dbReference>
<protein>
    <submittedName>
        <fullName evidence="2">Helix-turn-helix domain-containing protein</fullName>
    </submittedName>
</protein>
<reference evidence="2" key="1">
    <citation type="submission" date="2022-10" db="EMBL/GenBank/DDBJ databases">
        <title>The complete genomes of actinobacterial strains from the NBC collection.</title>
        <authorList>
            <person name="Joergensen T.S."/>
            <person name="Alvarez Arevalo M."/>
            <person name="Sterndorff E.B."/>
            <person name="Faurdal D."/>
            <person name="Vuksanovic O."/>
            <person name="Mourched A.-S."/>
            <person name="Charusanti P."/>
            <person name="Shaw S."/>
            <person name="Blin K."/>
            <person name="Weber T."/>
        </authorList>
    </citation>
    <scope>NUCLEOTIDE SEQUENCE</scope>
    <source>
        <strain evidence="2">NBC_00060</strain>
        <plasmid evidence="2">unnamed1</plasmid>
    </source>
</reference>